<evidence type="ECO:0008006" key="3">
    <source>
        <dbReference type="Google" id="ProtNLM"/>
    </source>
</evidence>
<protein>
    <recommendedName>
        <fullName evidence="3">NADH:ubiquinone oxidoreductase intermediate-associated protein 30 domain-containing protein</fullName>
    </recommendedName>
</protein>
<dbReference type="RefSeq" id="XP_066079631.1">
    <property type="nucleotide sequence ID" value="XM_066223534.1"/>
</dbReference>
<reference evidence="1 2" key="1">
    <citation type="submission" date="2024-01" db="EMBL/GenBank/DDBJ databases">
        <title>Comparative genomics of Cryptococcus and Kwoniella reveals pathogenesis evolution and contrasting modes of karyotype evolution via chromosome fusion or intercentromeric recombination.</title>
        <authorList>
            <person name="Coelho M.A."/>
            <person name="David-Palma M."/>
            <person name="Shea T."/>
            <person name="Bowers K."/>
            <person name="McGinley-Smith S."/>
            <person name="Mohammad A.W."/>
            <person name="Gnirke A."/>
            <person name="Yurkov A.M."/>
            <person name="Nowrousian M."/>
            <person name="Sun S."/>
            <person name="Cuomo C.A."/>
            <person name="Heitman J."/>
        </authorList>
    </citation>
    <scope>NUCLEOTIDE SEQUENCE [LARGE SCALE GENOMIC DNA]</scope>
    <source>
        <strain evidence="1 2">CBS 6074</strain>
    </source>
</reference>
<organism evidence="1 2">
    <name type="scientific">Kwoniella dendrophila CBS 6074</name>
    <dbReference type="NCBI Taxonomy" id="1295534"/>
    <lineage>
        <taxon>Eukaryota</taxon>
        <taxon>Fungi</taxon>
        <taxon>Dikarya</taxon>
        <taxon>Basidiomycota</taxon>
        <taxon>Agaricomycotina</taxon>
        <taxon>Tremellomycetes</taxon>
        <taxon>Tremellales</taxon>
        <taxon>Cryptococcaceae</taxon>
        <taxon>Kwoniella</taxon>
    </lineage>
</organism>
<dbReference type="Proteomes" id="UP001355207">
    <property type="component" value="Chromosome 11"/>
</dbReference>
<gene>
    <name evidence="1" type="ORF">L201_007830</name>
</gene>
<dbReference type="AlphaFoldDB" id="A0AAX4K6W3"/>
<sequence length="126" mass="14078">MIDKDILSKSQSFQIRLEPVDPKPASWAYISLGKSYGPSSDFDSDDGSHQVKVEKYVNDGKFFNFGPIQSRNFGLSFIPSSAKTYLSHKKDELTINRAMFRMFKGSKIPLMVSSKINLKGECSSGV</sequence>
<dbReference type="EMBL" id="CP144108">
    <property type="protein sequence ID" value="WWC92869.1"/>
    <property type="molecule type" value="Genomic_DNA"/>
</dbReference>
<evidence type="ECO:0000313" key="1">
    <source>
        <dbReference type="EMBL" id="WWC92869.1"/>
    </source>
</evidence>
<accession>A0AAX4K6W3</accession>
<dbReference type="GeneID" id="91098498"/>
<proteinExistence type="predicted"/>
<evidence type="ECO:0000313" key="2">
    <source>
        <dbReference type="Proteomes" id="UP001355207"/>
    </source>
</evidence>
<keyword evidence="2" id="KW-1185">Reference proteome</keyword>
<name>A0AAX4K6W3_9TREE</name>